<dbReference type="Proteomes" id="UP000298030">
    <property type="component" value="Unassembled WGS sequence"/>
</dbReference>
<comment type="caution">
    <text evidence="2">The sequence shown here is derived from an EMBL/GenBank/DDBJ whole genome shotgun (WGS) entry which is preliminary data.</text>
</comment>
<proteinExistence type="predicted"/>
<evidence type="ECO:0000313" key="2">
    <source>
        <dbReference type="EMBL" id="TEB33340.1"/>
    </source>
</evidence>
<feature type="compositionally biased region" description="Polar residues" evidence="1">
    <location>
        <begin position="133"/>
        <end position="143"/>
    </location>
</feature>
<evidence type="ECO:0000256" key="1">
    <source>
        <dbReference type="SAM" id="MobiDB-lite"/>
    </source>
</evidence>
<sequence length="162" mass="18125">MGWLRLRYTRSGMQLTTNLRTNETRLGSLDSPGRASYRHPPKSSGLNSARPSSGNASVASWSDKGAEVKTLQEEECITHRHVRIEYRETKYQREKGRYAGLGMYGRANGSIGPQVQEGRTRGTFSVYMPSQRIRTNNGSSSELQWRGIRGSEGGDTIQQGER</sequence>
<feature type="region of interest" description="Disordered" evidence="1">
    <location>
        <begin position="133"/>
        <end position="162"/>
    </location>
</feature>
<name>A0A4Y7TGN8_COPMI</name>
<feature type="compositionally biased region" description="Polar residues" evidence="1">
    <location>
        <begin position="44"/>
        <end position="60"/>
    </location>
</feature>
<dbReference type="EMBL" id="QPFP01000012">
    <property type="protein sequence ID" value="TEB33340.1"/>
    <property type="molecule type" value="Genomic_DNA"/>
</dbReference>
<evidence type="ECO:0000313" key="3">
    <source>
        <dbReference type="Proteomes" id="UP000298030"/>
    </source>
</evidence>
<keyword evidence="3" id="KW-1185">Reference proteome</keyword>
<dbReference type="AlphaFoldDB" id="A0A4Y7TGN8"/>
<organism evidence="2 3">
    <name type="scientific">Coprinellus micaceus</name>
    <name type="common">Glistening ink-cap mushroom</name>
    <name type="synonym">Coprinus micaceus</name>
    <dbReference type="NCBI Taxonomy" id="71717"/>
    <lineage>
        <taxon>Eukaryota</taxon>
        <taxon>Fungi</taxon>
        <taxon>Dikarya</taxon>
        <taxon>Basidiomycota</taxon>
        <taxon>Agaricomycotina</taxon>
        <taxon>Agaricomycetes</taxon>
        <taxon>Agaricomycetidae</taxon>
        <taxon>Agaricales</taxon>
        <taxon>Agaricineae</taxon>
        <taxon>Psathyrellaceae</taxon>
        <taxon>Coprinellus</taxon>
    </lineage>
</organism>
<gene>
    <name evidence="2" type="ORF">FA13DRAFT_148038</name>
</gene>
<reference evidence="2 3" key="1">
    <citation type="journal article" date="2019" name="Nat. Ecol. Evol.">
        <title>Megaphylogeny resolves global patterns of mushroom evolution.</title>
        <authorList>
            <person name="Varga T."/>
            <person name="Krizsan K."/>
            <person name="Foldi C."/>
            <person name="Dima B."/>
            <person name="Sanchez-Garcia M."/>
            <person name="Sanchez-Ramirez S."/>
            <person name="Szollosi G.J."/>
            <person name="Szarkandi J.G."/>
            <person name="Papp V."/>
            <person name="Albert L."/>
            <person name="Andreopoulos W."/>
            <person name="Angelini C."/>
            <person name="Antonin V."/>
            <person name="Barry K.W."/>
            <person name="Bougher N.L."/>
            <person name="Buchanan P."/>
            <person name="Buyck B."/>
            <person name="Bense V."/>
            <person name="Catcheside P."/>
            <person name="Chovatia M."/>
            <person name="Cooper J."/>
            <person name="Damon W."/>
            <person name="Desjardin D."/>
            <person name="Finy P."/>
            <person name="Geml J."/>
            <person name="Haridas S."/>
            <person name="Hughes K."/>
            <person name="Justo A."/>
            <person name="Karasinski D."/>
            <person name="Kautmanova I."/>
            <person name="Kiss B."/>
            <person name="Kocsube S."/>
            <person name="Kotiranta H."/>
            <person name="LaButti K.M."/>
            <person name="Lechner B.E."/>
            <person name="Liimatainen K."/>
            <person name="Lipzen A."/>
            <person name="Lukacs Z."/>
            <person name="Mihaltcheva S."/>
            <person name="Morgado L.N."/>
            <person name="Niskanen T."/>
            <person name="Noordeloos M.E."/>
            <person name="Ohm R.A."/>
            <person name="Ortiz-Santana B."/>
            <person name="Ovrebo C."/>
            <person name="Racz N."/>
            <person name="Riley R."/>
            <person name="Savchenko A."/>
            <person name="Shiryaev A."/>
            <person name="Soop K."/>
            <person name="Spirin V."/>
            <person name="Szebenyi C."/>
            <person name="Tomsovsky M."/>
            <person name="Tulloss R.E."/>
            <person name="Uehling J."/>
            <person name="Grigoriev I.V."/>
            <person name="Vagvolgyi C."/>
            <person name="Papp T."/>
            <person name="Martin F.M."/>
            <person name="Miettinen O."/>
            <person name="Hibbett D.S."/>
            <person name="Nagy L.G."/>
        </authorList>
    </citation>
    <scope>NUCLEOTIDE SEQUENCE [LARGE SCALE GENOMIC DNA]</scope>
    <source>
        <strain evidence="2 3">FP101781</strain>
    </source>
</reference>
<protein>
    <submittedName>
        <fullName evidence="2">Uncharacterized protein</fullName>
    </submittedName>
</protein>
<feature type="region of interest" description="Disordered" evidence="1">
    <location>
        <begin position="24"/>
        <end position="65"/>
    </location>
</feature>
<accession>A0A4Y7TGN8</accession>